<feature type="region of interest" description="Disordered" evidence="2">
    <location>
        <begin position="195"/>
        <end position="269"/>
    </location>
</feature>
<reference evidence="3 4" key="1">
    <citation type="journal article" date="2022" name="Front. Cell. Infect. Microbiol.">
        <title>The Genomes of Two Strains of Taenia crassiceps the Animal Model for the Study of Human Cysticercosis.</title>
        <authorList>
            <person name="Bobes R.J."/>
            <person name="Estrada K."/>
            <person name="Rios-Valencia D.G."/>
            <person name="Calderon-Gallegos A."/>
            <person name="de la Torre P."/>
            <person name="Carrero J.C."/>
            <person name="Sanchez-Flores A."/>
            <person name="Laclette J.P."/>
        </authorList>
    </citation>
    <scope>NUCLEOTIDE SEQUENCE [LARGE SCALE GENOMIC DNA]</scope>
    <source>
        <strain evidence="3">WFUcys</strain>
    </source>
</reference>
<organism evidence="3 4">
    <name type="scientific">Taenia crassiceps</name>
    <dbReference type="NCBI Taxonomy" id="6207"/>
    <lineage>
        <taxon>Eukaryota</taxon>
        <taxon>Metazoa</taxon>
        <taxon>Spiralia</taxon>
        <taxon>Lophotrochozoa</taxon>
        <taxon>Platyhelminthes</taxon>
        <taxon>Cestoda</taxon>
        <taxon>Eucestoda</taxon>
        <taxon>Cyclophyllidea</taxon>
        <taxon>Taeniidae</taxon>
        <taxon>Taenia</taxon>
    </lineage>
</organism>
<dbReference type="InterPro" id="IPR026806">
    <property type="entry name" value="CDV3"/>
</dbReference>
<feature type="compositionally biased region" description="Polar residues" evidence="2">
    <location>
        <begin position="240"/>
        <end position="255"/>
    </location>
</feature>
<gene>
    <name evidence="3" type="ORF">TcWFU_007568</name>
</gene>
<dbReference type="PANTHER" id="PTHR16284">
    <property type="entry name" value="PROTEIN CDV3 HOMOLOG"/>
    <property type="match status" value="1"/>
</dbReference>
<evidence type="ECO:0000313" key="4">
    <source>
        <dbReference type="Proteomes" id="UP001651158"/>
    </source>
</evidence>
<comment type="caution">
    <text evidence="3">The sequence shown here is derived from an EMBL/GenBank/DDBJ whole genome shotgun (WGS) entry which is preliminary data.</text>
</comment>
<keyword evidence="4" id="KW-1185">Reference proteome</keyword>
<comment type="similarity">
    <text evidence="1">Belongs to the CDV3 family.</text>
</comment>
<evidence type="ECO:0000256" key="1">
    <source>
        <dbReference type="ARBA" id="ARBA00006062"/>
    </source>
</evidence>
<evidence type="ECO:0000256" key="2">
    <source>
        <dbReference type="SAM" id="MobiDB-lite"/>
    </source>
</evidence>
<dbReference type="PANTHER" id="PTHR16284:SF13">
    <property type="entry name" value="PROTEIN CDV3 HOMOLOG"/>
    <property type="match status" value="1"/>
</dbReference>
<feature type="compositionally biased region" description="Low complexity" evidence="2">
    <location>
        <begin position="195"/>
        <end position="206"/>
    </location>
</feature>
<name>A0ABR4QSG4_9CEST</name>
<dbReference type="Proteomes" id="UP001651158">
    <property type="component" value="Unassembled WGS sequence"/>
</dbReference>
<dbReference type="EMBL" id="JAKROA010000001">
    <property type="protein sequence ID" value="KAL5112547.1"/>
    <property type="molecule type" value="Genomic_DNA"/>
</dbReference>
<sequence length="294" mass="32449">MSLEDFFNKKSKKKTKKTINAQELFEQITDGPLRQKPDPEKSVDEMVVANSEDVGEWEPIVNDDIELDFSNIRINDLATIKVEEEQAAANNVNPTSKSDDSKIVWGGKVRKEEPEKVEEKAAKSNVYVPLPFRCGRSNTQALPNLESTEEFPALGAAAQERSKKNIAAELADNSWVEVSKVTAPRRRDGFAFSGASYASSNSYGDDTSSNKHSSSGFRDNYPSRVGGSASAWARGEALKNRSTNSVDPLISSKTTSWERKSASGLGTSKPYVIPQERNILSFTQENRFAQLDNS</sequence>
<accession>A0ABR4QSG4</accession>
<protein>
    <submittedName>
        <fullName evidence="3">Uncharacterized protein</fullName>
    </submittedName>
</protein>
<proteinExistence type="inferred from homology"/>
<feature type="region of interest" description="Disordered" evidence="2">
    <location>
        <begin position="89"/>
        <end position="121"/>
    </location>
</feature>
<feature type="compositionally biased region" description="Basic and acidic residues" evidence="2">
    <location>
        <begin position="109"/>
        <end position="121"/>
    </location>
</feature>
<evidence type="ECO:0000313" key="3">
    <source>
        <dbReference type="EMBL" id="KAL5112547.1"/>
    </source>
</evidence>